<dbReference type="InterPro" id="IPR036291">
    <property type="entry name" value="NAD(P)-bd_dom_sf"/>
</dbReference>
<dbReference type="InterPro" id="IPR021863">
    <property type="entry name" value="FAS_N"/>
</dbReference>
<reference evidence="11 12" key="1">
    <citation type="submission" date="2020-09" db="EMBL/GenBank/DDBJ databases">
        <title>De no assembly of potato wild relative species, Solanum commersonii.</title>
        <authorList>
            <person name="Cho K."/>
        </authorList>
    </citation>
    <scope>NUCLEOTIDE SEQUENCE [LARGE SCALE GENOMIC DNA]</scope>
    <source>
        <strain evidence="11">LZ3.2</strain>
        <tissue evidence="11">Leaf</tissue>
    </source>
</reference>
<dbReference type="PRINTS" id="PR00081">
    <property type="entry name" value="GDHRDH"/>
</dbReference>
<dbReference type="FunFam" id="3.40.50.720:FF:000084">
    <property type="entry name" value="Short-chain dehydrogenase reductase"/>
    <property type="match status" value="1"/>
</dbReference>
<organism evidence="11 12">
    <name type="scientific">Solanum commersonii</name>
    <name type="common">Commerson's wild potato</name>
    <name type="synonym">Commerson's nightshade</name>
    <dbReference type="NCBI Taxonomy" id="4109"/>
    <lineage>
        <taxon>Eukaryota</taxon>
        <taxon>Viridiplantae</taxon>
        <taxon>Streptophyta</taxon>
        <taxon>Embryophyta</taxon>
        <taxon>Tracheophyta</taxon>
        <taxon>Spermatophyta</taxon>
        <taxon>Magnoliopsida</taxon>
        <taxon>eudicotyledons</taxon>
        <taxon>Gunneridae</taxon>
        <taxon>Pentapetalae</taxon>
        <taxon>asterids</taxon>
        <taxon>lamiids</taxon>
        <taxon>Solanales</taxon>
        <taxon>Solanaceae</taxon>
        <taxon>Solanoideae</taxon>
        <taxon>Solaneae</taxon>
        <taxon>Solanum</taxon>
    </lineage>
</organism>
<dbReference type="Pfam" id="PF08743">
    <property type="entry name" value="Nse4_C"/>
    <property type="match status" value="1"/>
</dbReference>
<dbReference type="EMBL" id="JACXVP010000012">
    <property type="protein sequence ID" value="KAG5574091.1"/>
    <property type="molecule type" value="Genomic_DNA"/>
</dbReference>
<feature type="transmembrane region" description="Helical" evidence="7">
    <location>
        <begin position="797"/>
        <end position="817"/>
    </location>
</feature>
<evidence type="ECO:0000256" key="6">
    <source>
        <dbReference type="SAM" id="MobiDB-lite"/>
    </source>
</evidence>
<comment type="subcellular location">
    <subcellularLocation>
        <location evidence="1">Membrane</location>
    </subcellularLocation>
</comment>
<gene>
    <name evidence="11" type="ORF">H5410_063857</name>
</gene>
<evidence type="ECO:0000259" key="9">
    <source>
        <dbReference type="Pfam" id="PF08743"/>
    </source>
</evidence>
<keyword evidence="4" id="KW-0560">Oxidoreductase</keyword>
<dbReference type="PRINTS" id="PR00080">
    <property type="entry name" value="SDRFAMILY"/>
</dbReference>
<dbReference type="InterPro" id="IPR002347">
    <property type="entry name" value="SDR_fam"/>
</dbReference>
<evidence type="ECO:0000256" key="5">
    <source>
        <dbReference type="ARBA" id="ARBA00023136"/>
    </source>
</evidence>
<dbReference type="Gene3D" id="3.40.50.720">
    <property type="entry name" value="NAD(P)-binding Rossmann-like Domain"/>
    <property type="match status" value="1"/>
</dbReference>
<dbReference type="PANTHER" id="PTHR32100">
    <property type="entry name" value="OMEGA-6 FATTY ACID DESATURASE, CHLOROPLASTIC"/>
    <property type="match status" value="1"/>
</dbReference>
<dbReference type="GO" id="GO:0006629">
    <property type="term" value="P:lipid metabolic process"/>
    <property type="evidence" value="ECO:0007669"/>
    <property type="project" value="InterPro"/>
</dbReference>
<dbReference type="GO" id="GO:0016616">
    <property type="term" value="F:oxidoreductase activity, acting on the CH-OH group of donors, NAD or NADP as acceptor"/>
    <property type="evidence" value="ECO:0007669"/>
    <property type="project" value="UniProtKB-ARBA"/>
</dbReference>
<evidence type="ECO:0000256" key="7">
    <source>
        <dbReference type="SAM" id="Phobius"/>
    </source>
</evidence>
<dbReference type="GO" id="GO:0016717">
    <property type="term" value="F:oxidoreductase activity, acting on paired donors, with oxidation of a pair of donors resulting in the reduction of molecular oxygen to two molecules of water"/>
    <property type="evidence" value="ECO:0007669"/>
    <property type="project" value="InterPro"/>
</dbReference>
<proteinExistence type="inferred from homology"/>
<feature type="region of interest" description="Disordered" evidence="6">
    <location>
        <begin position="750"/>
        <end position="773"/>
    </location>
</feature>
<dbReference type="OrthoDB" id="1461976at2759"/>
<dbReference type="Pfam" id="PF11960">
    <property type="entry name" value="DUF3474"/>
    <property type="match status" value="1"/>
</dbReference>
<dbReference type="Proteomes" id="UP000824120">
    <property type="component" value="Chromosome 12"/>
</dbReference>
<dbReference type="Pfam" id="PF00106">
    <property type="entry name" value="adh_short"/>
    <property type="match status" value="1"/>
</dbReference>
<sequence length="1132" mass="128064">MSPTTRAKKIKLEEDKELSRINDLSQRLKNLEAFNEINDFTNQPDSLRRSVRLQYSLIRTIVDVKRPREQVADAEALLGLTNTVVESLQLCPNCSISPSIFISWLLQVYGLRKGRSKNAMEHFIIRKSLKTVNWKKIGADASLVFMEGKGCKTMLGVLKTEFKPSKQLVVYQSYPKEIVVYRRLPARKVYLGRPKLVAGETVEDKPDVSKSMSNISELLKEKKSVMLDELFLGRNSFAHTVENLFALSFLVHDGKASISADETGSRFACKIAAATVAPSAVMSSWIATARWAGPSKLLISWHRDVSLSTRRAAAMILQPAFANDHYQWINDTIGLILHSALLTPYFSWKYTHHRHHSNTSSLEHDEVYVPRLKSQVTMSTRTCPTLNLGWPLYLAFNASGRPYPRFASHYHPHGPSYYDRERLQIYISDAGVIATTYVLYRIALAQGLTWPGVHCGGSQGSAFMWRKMKDVKIMCFSMEPWKDLTGKVVMVTGASSGIGQEFCLDLAKAGCRIIASARRVDRLKTLCNQININSEGLARRAIAVQLDITADNATIEAAVQIAWDAFGRIDVLINNAGLRGNVYNSLDLPEEEWEHTYKTNLRGAWLVSKYVCRHMRDSKQNGGSVINISSIAGLNRVVIPGGLAYGSSKMALDMVTKMMALELGVDNIRVNSISPGIFKSEITKSLMEKEWINNVIVRTVPLRTFGTTDPALTSTVRYLIHDSSEYISGNVFIVDAGATLTDSGLKTKMGGGGNMSAPTAKTEQKKNPLERVPSSKPPFTVGDIKKAIPPHCFQRSLFRSFSYLVQDLMLVSVFYYIASSYFHFLPSPYYYLAWPIYWIFQGCVCTGIWVIAHECGHQAFSDYQWINDTVGFIFHSALLTPYFSWKYSHRRHHSNTNSLEHDENHVPKLKTKLRWYTKLYMNNPLGRLLILAFTLTIGLPLYYAINIAGRPYDRFASHYDPYSPIYNDRERLQIYISDAGLIATIYVLYRVAQTQGLTWVVCIYGVPLLIVNGFIVLITLLHHTHASLPHYDSSEWDWLRGALATVDRDYGVLTKVFHNITDTHVVHHLFSSIPHYHAMEATKAVRPLLGEYYQFDGAPFYKAIWRDFGCIYVEKDDEATQGKGIFWYKNNF</sequence>
<name>A0A9J5WEC8_SOLCO</name>
<feature type="transmembrane region" description="Helical" evidence="7">
    <location>
        <begin position="928"/>
        <end position="945"/>
    </location>
</feature>
<keyword evidence="7" id="KW-0812">Transmembrane</keyword>
<keyword evidence="5 7" id="KW-0472">Membrane</keyword>
<evidence type="ECO:0000259" key="8">
    <source>
        <dbReference type="Pfam" id="PF00487"/>
    </source>
</evidence>
<evidence type="ECO:0000256" key="4">
    <source>
        <dbReference type="ARBA" id="ARBA00023002"/>
    </source>
</evidence>
<evidence type="ECO:0000259" key="10">
    <source>
        <dbReference type="Pfam" id="PF11960"/>
    </source>
</evidence>
<dbReference type="GO" id="GO:0016020">
    <property type="term" value="C:membrane"/>
    <property type="evidence" value="ECO:0007669"/>
    <property type="project" value="UniProtKB-SubCell"/>
</dbReference>
<dbReference type="CDD" id="cd03507">
    <property type="entry name" value="Delta12-FADS-like"/>
    <property type="match status" value="1"/>
</dbReference>
<evidence type="ECO:0000313" key="12">
    <source>
        <dbReference type="Proteomes" id="UP000824120"/>
    </source>
</evidence>
<comment type="caution">
    <text evidence="11">The sequence shown here is derived from an EMBL/GenBank/DDBJ whole genome shotgun (WGS) entry which is preliminary data.</text>
</comment>
<comment type="pathway">
    <text evidence="2">Lipid metabolism.</text>
</comment>
<keyword evidence="12" id="KW-1185">Reference proteome</keyword>
<evidence type="ECO:0000256" key="3">
    <source>
        <dbReference type="ARBA" id="ARBA00009295"/>
    </source>
</evidence>
<comment type="similarity">
    <text evidence="3">Belongs to the fatty acid desaturase type 1 family.</text>
</comment>
<dbReference type="AlphaFoldDB" id="A0A9J5WEC8"/>
<evidence type="ECO:0000256" key="2">
    <source>
        <dbReference type="ARBA" id="ARBA00005189"/>
    </source>
</evidence>
<dbReference type="CDD" id="cd05233">
    <property type="entry name" value="SDR_c"/>
    <property type="match status" value="1"/>
</dbReference>
<protein>
    <submittedName>
        <fullName evidence="11">Uncharacterized protein</fullName>
    </submittedName>
</protein>
<feature type="transmembrane region" description="Helical" evidence="7">
    <location>
        <begin position="972"/>
        <end position="989"/>
    </location>
</feature>
<dbReference type="InterPro" id="IPR005804">
    <property type="entry name" value="FA_desaturase_dom"/>
</dbReference>
<feature type="transmembrane region" description="Helical" evidence="7">
    <location>
        <begin position="829"/>
        <end position="852"/>
    </location>
</feature>
<evidence type="ECO:0000256" key="1">
    <source>
        <dbReference type="ARBA" id="ARBA00004370"/>
    </source>
</evidence>
<feature type="domain" description="Non-structural maintenance of chromosome element 4 C-terminal" evidence="9">
    <location>
        <begin position="226"/>
        <end position="265"/>
    </location>
</feature>
<dbReference type="InterPro" id="IPR014854">
    <property type="entry name" value="Nse4_C"/>
</dbReference>
<feature type="transmembrane region" description="Helical" evidence="7">
    <location>
        <begin position="864"/>
        <end position="885"/>
    </location>
</feature>
<dbReference type="InterPro" id="IPR012171">
    <property type="entry name" value="Fatty_acid_desaturase"/>
</dbReference>
<keyword evidence="7" id="KW-1133">Transmembrane helix</keyword>
<feature type="domain" description="Fatty acid desaturase" evidence="8">
    <location>
        <begin position="833"/>
        <end position="1094"/>
    </location>
</feature>
<dbReference type="InterPro" id="IPR020904">
    <property type="entry name" value="Sc_DH/Rdtase_CS"/>
</dbReference>
<dbReference type="Pfam" id="PF00487">
    <property type="entry name" value="FA_desaturase"/>
    <property type="match status" value="1"/>
</dbReference>
<dbReference type="SUPFAM" id="SSF51735">
    <property type="entry name" value="NAD(P)-binding Rossmann-fold domains"/>
    <property type="match status" value="1"/>
</dbReference>
<evidence type="ECO:0000313" key="11">
    <source>
        <dbReference type="EMBL" id="KAG5574091.1"/>
    </source>
</evidence>
<feature type="transmembrane region" description="Helical" evidence="7">
    <location>
        <begin position="996"/>
        <end position="1021"/>
    </location>
</feature>
<feature type="domain" description="Fatty acid desaturase N-terminal" evidence="10">
    <location>
        <begin position="768"/>
        <end position="811"/>
    </location>
</feature>
<dbReference type="PROSITE" id="PS00061">
    <property type="entry name" value="ADH_SHORT"/>
    <property type="match status" value="1"/>
</dbReference>
<accession>A0A9J5WEC8</accession>